<dbReference type="GO" id="GO:0006310">
    <property type="term" value="P:DNA recombination"/>
    <property type="evidence" value="ECO:0007669"/>
    <property type="project" value="UniProtKB-KW"/>
</dbReference>
<gene>
    <name evidence="3" type="ORF">CEV31_4423</name>
</gene>
<evidence type="ECO:0000259" key="2">
    <source>
        <dbReference type="PROSITE" id="PS51898"/>
    </source>
</evidence>
<dbReference type="SUPFAM" id="SSF56349">
    <property type="entry name" value="DNA breaking-rejoining enzymes"/>
    <property type="match status" value="1"/>
</dbReference>
<evidence type="ECO:0000313" key="4">
    <source>
        <dbReference type="Proteomes" id="UP000215590"/>
    </source>
</evidence>
<keyword evidence="4" id="KW-1185">Reference proteome</keyword>
<dbReference type="AlphaFoldDB" id="A0A256FN27"/>
<dbReference type="Proteomes" id="UP000215590">
    <property type="component" value="Unassembled WGS sequence"/>
</dbReference>
<keyword evidence="1" id="KW-0233">DNA recombination</keyword>
<dbReference type="InterPro" id="IPR002104">
    <property type="entry name" value="Integrase_catalytic"/>
</dbReference>
<dbReference type="GO" id="GO:0003677">
    <property type="term" value="F:DNA binding"/>
    <property type="evidence" value="ECO:0007669"/>
    <property type="project" value="InterPro"/>
</dbReference>
<dbReference type="EMBL" id="NNRJ01000047">
    <property type="protein sequence ID" value="OYR16252.1"/>
    <property type="molecule type" value="Genomic_DNA"/>
</dbReference>
<dbReference type="Gene3D" id="1.10.443.10">
    <property type="entry name" value="Intergrase catalytic core"/>
    <property type="match status" value="1"/>
</dbReference>
<organism evidence="3 4">
    <name type="scientific">Brucella thiophenivorans</name>
    <dbReference type="NCBI Taxonomy" id="571255"/>
    <lineage>
        <taxon>Bacteria</taxon>
        <taxon>Pseudomonadati</taxon>
        <taxon>Pseudomonadota</taxon>
        <taxon>Alphaproteobacteria</taxon>
        <taxon>Hyphomicrobiales</taxon>
        <taxon>Brucellaceae</taxon>
        <taxon>Brucella/Ochrobactrum group</taxon>
        <taxon>Brucella</taxon>
    </lineage>
</organism>
<feature type="domain" description="Tyr recombinase" evidence="2">
    <location>
        <begin position="298"/>
        <end position="509"/>
    </location>
</feature>
<comment type="caution">
    <text evidence="3">The sequence shown here is derived from an EMBL/GenBank/DDBJ whole genome shotgun (WGS) entry which is preliminary data.</text>
</comment>
<name>A0A256FN27_9HYPH</name>
<dbReference type="PROSITE" id="PS51898">
    <property type="entry name" value="TYR_RECOMBINASE"/>
    <property type="match status" value="1"/>
</dbReference>
<dbReference type="RefSeq" id="WP_169717357.1">
    <property type="nucleotide sequence ID" value="NZ_JBHEEK010000048.1"/>
</dbReference>
<proteinExistence type="predicted"/>
<dbReference type="GO" id="GO:0015074">
    <property type="term" value="P:DNA integration"/>
    <property type="evidence" value="ECO:0007669"/>
    <property type="project" value="InterPro"/>
</dbReference>
<evidence type="ECO:0000313" key="3">
    <source>
        <dbReference type="EMBL" id="OYR16252.1"/>
    </source>
</evidence>
<protein>
    <submittedName>
        <fullName evidence="3">Phage integrase family protein</fullName>
    </submittedName>
</protein>
<evidence type="ECO:0000256" key="1">
    <source>
        <dbReference type="ARBA" id="ARBA00023172"/>
    </source>
</evidence>
<dbReference type="InterPro" id="IPR011010">
    <property type="entry name" value="DNA_brk_join_enz"/>
</dbReference>
<reference evidence="3 4" key="1">
    <citation type="submission" date="2017-07" db="EMBL/GenBank/DDBJ databases">
        <title>Phylogenetic study on the rhizospheric bacterium Ochrobactrum sp. A44.</title>
        <authorList>
            <person name="Krzyzanowska D.M."/>
            <person name="Ossowicki A."/>
            <person name="Rajewska M."/>
            <person name="Maciag T."/>
            <person name="Kaczynski Z."/>
            <person name="Czerwicka M."/>
            <person name="Jafra S."/>
        </authorList>
    </citation>
    <scope>NUCLEOTIDE SEQUENCE [LARGE SCALE GENOMIC DNA]</scope>
    <source>
        <strain evidence="3 4">DSM 7216</strain>
    </source>
</reference>
<sequence length="550" mass="61852">MKNLALDTFYLKKNCKGWRFLEHTKVPIDLRHGIITTYYQELSDAESPLFRRKIGVLMQEQGLPNSILNLEKAKSEYFRARADILLDGLTTSLFKPPIEHVVEGPPPAALAQSMTMPDSSTRQNLTLNSHVAVIAAVPSALNGIDLPVKQFMKQCELLIANNRENWNEDTAKDVRTIVRIFSGILTEHNVLTSSGIDQTHLAALRQHFNNILTRWGSSKRYVAMTTLQLRGATQRAVTLAERNKQPAPKVGLSSGTIRRHPGNLEQFLNHIVASGYALRAFTFKGIKPKKRSSATVRALTDKPEPEQIAPIFQLPVFTGCAGSVPNLMRIPGDQVYHSSLYFVPMLITYLGLRRAEAAGLAVADILQEDGIWAVKIRANAIRGVKNLQSTRSVPVPAELLRLGFIDYVDRLKELNHLSLFPELMSPSSKANPGDRFYKTFVPLMKAEKEVAEQLWDRTIHAFRHGFSNTLKQQGVELSIIEDITGHLGRTEGETRYTQIARLGLMQKAIDAYPIITDHLERQPIRLLPFVEASEPALWFRMRKQRASKRS</sequence>
<dbReference type="Pfam" id="PF00589">
    <property type="entry name" value="Phage_integrase"/>
    <property type="match status" value="1"/>
</dbReference>
<dbReference type="InterPro" id="IPR013762">
    <property type="entry name" value="Integrase-like_cat_sf"/>
</dbReference>
<accession>A0A256FN27</accession>